<dbReference type="EMBL" id="WQMT02000009">
    <property type="protein sequence ID" value="KAG9218891.1"/>
    <property type="molecule type" value="Genomic_DNA"/>
</dbReference>
<gene>
    <name evidence="1" type="ORF">CCMSSC00406_0000995</name>
</gene>
<comment type="caution">
    <text evidence="1">The sequence shown here is derived from an EMBL/GenBank/DDBJ whole genome shotgun (WGS) entry which is preliminary data.</text>
</comment>
<reference evidence="1 2" key="1">
    <citation type="journal article" date="2021" name="Appl. Environ. Microbiol.">
        <title>Genetic linkage and physical mapping for an oyster mushroom Pleurotus cornucopiae and QTL analysis for the trait cap color.</title>
        <authorList>
            <person name="Zhang Y."/>
            <person name="Gao W."/>
            <person name="Sonnenberg A."/>
            <person name="Chen Q."/>
            <person name="Zhang J."/>
            <person name="Huang C."/>
        </authorList>
    </citation>
    <scope>NUCLEOTIDE SEQUENCE [LARGE SCALE GENOMIC DNA]</scope>
    <source>
        <strain evidence="1">CCMSSC00406</strain>
    </source>
</reference>
<proteinExistence type="predicted"/>
<sequence>MRPTFFLSVLSLPLSMVLATPLAGGGEVTARQISLNPASSCPRNQLWCCDTVGILTNPLIAAALVALKVVDPTGFNEMGIDCSSLTWPFGMNCPSPGKQVCCDPDLPFGVGEVLKTYIVASNTGPV</sequence>
<dbReference type="Proteomes" id="UP000824881">
    <property type="component" value="Unassembled WGS sequence"/>
</dbReference>
<accession>A0ACB7ILX9</accession>
<protein>
    <submittedName>
        <fullName evidence="1">Uncharacterized protein</fullName>
    </submittedName>
</protein>
<evidence type="ECO:0000313" key="2">
    <source>
        <dbReference type="Proteomes" id="UP000824881"/>
    </source>
</evidence>
<evidence type="ECO:0000313" key="1">
    <source>
        <dbReference type="EMBL" id="KAG9218891.1"/>
    </source>
</evidence>
<name>A0ACB7ILX9_PLECO</name>
<organism evidence="1 2">
    <name type="scientific">Pleurotus cornucopiae</name>
    <name type="common">Cornucopia mushroom</name>
    <dbReference type="NCBI Taxonomy" id="5321"/>
    <lineage>
        <taxon>Eukaryota</taxon>
        <taxon>Fungi</taxon>
        <taxon>Dikarya</taxon>
        <taxon>Basidiomycota</taxon>
        <taxon>Agaricomycotina</taxon>
        <taxon>Agaricomycetes</taxon>
        <taxon>Agaricomycetidae</taxon>
        <taxon>Agaricales</taxon>
        <taxon>Pleurotineae</taxon>
        <taxon>Pleurotaceae</taxon>
        <taxon>Pleurotus</taxon>
    </lineage>
</organism>
<keyword evidence="2" id="KW-1185">Reference proteome</keyword>